<evidence type="ECO:0000256" key="2">
    <source>
        <dbReference type="ARBA" id="ARBA00012452"/>
    </source>
</evidence>
<dbReference type="Gene3D" id="3.40.30.10">
    <property type="entry name" value="Glutaredoxin"/>
    <property type="match status" value="1"/>
</dbReference>
<dbReference type="STRING" id="205917.A0A4Y9Y873"/>
<dbReference type="EC" id="2.5.1.18" evidence="2"/>
<proteinExistence type="inferred from homology"/>
<evidence type="ECO:0000256" key="1">
    <source>
        <dbReference type="ARBA" id="ARBA00007409"/>
    </source>
</evidence>
<dbReference type="Gene3D" id="1.20.1050.10">
    <property type="match status" value="1"/>
</dbReference>
<dbReference type="GO" id="GO:0004602">
    <property type="term" value="F:glutathione peroxidase activity"/>
    <property type="evidence" value="ECO:0007669"/>
    <property type="project" value="UniProtKB-ARBA"/>
</dbReference>
<dbReference type="CDD" id="cd03046">
    <property type="entry name" value="GST_N_GTT1_like"/>
    <property type="match status" value="1"/>
</dbReference>
<reference evidence="6 7" key="1">
    <citation type="submission" date="2019-02" db="EMBL/GenBank/DDBJ databases">
        <title>Genome sequencing of the rare red list fungi Dentipellis fragilis.</title>
        <authorList>
            <person name="Buettner E."/>
            <person name="Kellner H."/>
        </authorList>
    </citation>
    <scope>NUCLEOTIDE SEQUENCE [LARGE SCALE GENOMIC DNA]</scope>
    <source>
        <strain evidence="6 7">DSM 105465</strain>
    </source>
</reference>
<comment type="catalytic activity">
    <reaction evidence="4">
        <text>RX + glutathione = an S-substituted glutathione + a halide anion + H(+)</text>
        <dbReference type="Rhea" id="RHEA:16437"/>
        <dbReference type="ChEBI" id="CHEBI:15378"/>
        <dbReference type="ChEBI" id="CHEBI:16042"/>
        <dbReference type="ChEBI" id="CHEBI:17792"/>
        <dbReference type="ChEBI" id="CHEBI:57925"/>
        <dbReference type="ChEBI" id="CHEBI:90779"/>
        <dbReference type="EC" id="2.5.1.18"/>
    </reaction>
</comment>
<evidence type="ECO:0000259" key="5">
    <source>
        <dbReference type="PROSITE" id="PS50404"/>
    </source>
</evidence>
<dbReference type="SUPFAM" id="SSF52833">
    <property type="entry name" value="Thioredoxin-like"/>
    <property type="match status" value="1"/>
</dbReference>
<dbReference type="PROSITE" id="PS50404">
    <property type="entry name" value="GST_NTER"/>
    <property type="match status" value="1"/>
</dbReference>
<gene>
    <name evidence="6" type="ORF">EVG20_g8469</name>
</gene>
<evidence type="ECO:0000256" key="4">
    <source>
        <dbReference type="ARBA" id="ARBA00047960"/>
    </source>
</evidence>
<dbReference type="InterPro" id="IPR004045">
    <property type="entry name" value="Glutathione_S-Trfase_N"/>
</dbReference>
<dbReference type="SUPFAM" id="SSF47616">
    <property type="entry name" value="GST C-terminal domain-like"/>
    <property type="match status" value="1"/>
</dbReference>
<dbReference type="PANTHER" id="PTHR44051:SF9">
    <property type="entry name" value="GLUTATHIONE S-TRANSFERASE 1"/>
    <property type="match status" value="1"/>
</dbReference>
<dbReference type="Proteomes" id="UP000298327">
    <property type="component" value="Unassembled WGS sequence"/>
</dbReference>
<dbReference type="FunFam" id="3.40.30.10:FF:000156">
    <property type="entry name" value="Glutathione S-transferase 1"/>
    <property type="match status" value="1"/>
</dbReference>
<evidence type="ECO:0000313" key="7">
    <source>
        <dbReference type="Proteomes" id="UP000298327"/>
    </source>
</evidence>
<dbReference type="GO" id="GO:0005737">
    <property type="term" value="C:cytoplasm"/>
    <property type="evidence" value="ECO:0007669"/>
    <property type="project" value="UniProtKB-ARBA"/>
</dbReference>
<dbReference type="SFLD" id="SFLDS00019">
    <property type="entry name" value="Glutathione_Transferase_(cytos"/>
    <property type="match status" value="1"/>
</dbReference>
<keyword evidence="3" id="KW-0808">Transferase</keyword>
<dbReference type="OrthoDB" id="2098326at2759"/>
<dbReference type="SFLD" id="SFLDG00358">
    <property type="entry name" value="Main_(cytGST)"/>
    <property type="match status" value="1"/>
</dbReference>
<dbReference type="InterPro" id="IPR036249">
    <property type="entry name" value="Thioredoxin-like_sf"/>
</dbReference>
<keyword evidence="7" id="KW-1185">Reference proteome</keyword>
<dbReference type="AlphaFoldDB" id="A0A4Y9Y873"/>
<name>A0A4Y9Y873_9AGAM</name>
<accession>A0A4Y9Y873</accession>
<dbReference type="InterPro" id="IPR040079">
    <property type="entry name" value="Glutathione_S-Trfase"/>
</dbReference>
<evidence type="ECO:0000256" key="3">
    <source>
        <dbReference type="ARBA" id="ARBA00022679"/>
    </source>
</evidence>
<feature type="domain" description="GST N-terminal" evidence="5">
    <location>
        <begin position="18"/>
        <end position="101"/>
    </location>
</feature>
<dbReference type="GO" id="GO:0004364">
    <property type="term" value="F:glutathione transferase activity"/>
    <property type="evidence" value="ECO:0007669"/>
    <property type="project" value="UniProtKB-EC"/>
</dbReference>
<protein>
    <recommendedName>
        <fullName evidence="2">glutathione transferase</fullName>
        <ecNumber evidence="2">2.5.1.18</ecNumber>
    </recommendedName>
</protein>
<dbReference type="Pfam" id="PF02798">
    <property type="entry name" value="GST_N"/>
    <property type="match status" value="1"/>
</dbReference>
<dbReference type="Pfam" id="PF13410">
    <property type="entry name" value="GST_C_2"/>
    <property type="match status" value="1"/>
</dbReference>
<dbReference type="InterPro" id="IPR036282">
    <property type="entry name" value="Glutathione-S-Trfase_C_sf"/>
</dbReference>
<dbReference type="PANTHER" id="PTHR44051">
    <property type="entry name" value="GLUTATHIONE S-TRANSFERASE-RELATED"/>
    <property type="match status" value="1"/>
</dbReference>
<comment type="caution">
    <text evidence="6">The sequence shown here is derived from an EMBL/GenBank/DDBJ whole genome shotgun (WGS) entry which is preliminary data.</text>
</comment>
<organism evidence="6 7">
    <name type="scientific">Dentipellis fragilis</name>
    <dbReference type="NCBI Taxonomy" id="205917"/>
    <lineage>
        <taxon>Eukaryota</taxon>
        <taxon>Fungi</taxon>
        <taxon>Dikarya</taxon>
        <taxon>Basidiomycota</taxon>
        <taxon>Agaricomycotina</taxon>
        <taxon>Agaricomycetes</taxon>
        <taxon>Russulales</taxon>
        <taxon>Hericiaceae</taxon>
        <taxon>Dentipellis</taxon>
    </lineage>
</organism>
<evidence type="ECO:0000313" key="6">
    <source>
        <dbReference type="EMBL" id="TFY57621.1"/>
    </source>
</evidence>
<sequence>MASETPQEQAPTAASGPTPAIIVHHLNDSRSQRILWLLEELEVPYEIKFYQRGSDLLAPKELLEVSPLGKAPVITDTDGNVNLAESGAIITYIIKKYGHGKALPSQSGELDDLYFTHYCEGSLMPLVVNKFIFSIIPERAPWFLRFFLRGIFGNLTSMLVDPQLKKHLDVIEAHLGKSGDWFAGGDEPTSADFMMSFALEALSARAPANVGPKTLEWVKRVHERPAYKRGLEKGGKYAYL</sequence>
<comment type="similarity">
    <text evidence="1">Belongs to the GST superfamily.</text>
</comment>
<dbReference type="EMBL" id="SEOQ01000737">
    <property type="protein sequence ID" value="TFY57621.1"/>
    <property type="molecule type" value="Genomic_DNA"/>
</dbReference>